<feature type="region of interest" description="Disordered" evidence="1">
    <location>
        <begin position="90"/>
        <end position="110"/>
    </location>
</feature>
<name>A0A226EZF3_FOLCA</name>
<dbReference type="PANTHER" id="PTHR46954">
    <property type="entry name" value="C2H2-TYPE DOMAIN-CONTAINING PROTEIN"/>
    <property type="match status" value="1"/>
</dbReference>
<evidence type="ECO:0000256" key="1">
    <source>
        <dbReference type="SAM" id="MobiDB-lite"/>
    </source>
</evidence>
<dbReference type="OrthoDB" id="7698126at2759"/>
<organism evidence="2 3">
    <name type="scientific">Folsomia candida</name>
    <name type="common">Springtail</name>
    <dbReference type="NCBI Taxonomy" id="158441"/>
    <lineage>
        <taxon>Eukaryota</taxon>
        <taxon>Metazoa</taxon>
        <taxon>Ecdysozoa</taxon>
        <taxon>Arthropoda</taxon>
        <taxon>Hexapoda</taxon>
        <taxon>Collembola</taxon>
        <taxon>Entomobryomorpha</taxon>
        <taxon>Isotomoidea</taxon>
        <taxon>Isotomidae</taxon>
        <taxon>Proisotominae</taxon>
        <taxon>Folsomia</taxon>
    </lineage>
</organism>
<sequence length="719" mass="80581">MSGLYPRLYNAWKLANPLSSGAKVQSEVNAYWKENKTNPAEVEKTILKLKERSLRKQPTITSALANLPIKKVDEASSNLLGNECNTISHATSQPVIDNNPVPEDADVQTGQHRVAPTQEKILEIITSNSAKIVALQQIKDTGLATSDQLDEVSEDGKKNKIDCLMEKHPELMEELSTLIPKPIGRPSLEAEQPLLLKTIVDIICPHASAEARRRSELLRSCVTLNDLHNELKNEGYNLSRSGLYLRLLPKNSTTIEGRRHVTTVPVRLIRPENNERKNNPDGHFASATVKYVKDLASLFGSGCVFVCSQDDKARIPLGLPAANKQAPILMHLSYKVKLPDHDWVVASKHKLIPSVYAALSIDDKLKTITYSGPTYVAIRSGKHDKSTAESHGKDFRRLMELENYANFVKSPGANTMKPIVCILSDGGPDENPRYPKVLTQAAHNFKLFDLDCIIVATNAAGLSAFNPVELRMAPLSRDLSGLILPHDHFGTHLDDQCRTNDINLEKKNFQKAGEILSEVWSENKIDGYDVFAEYISPADGTEEGSKVLPLSEEWKCIHVRQSHYFLQIVKCDNRNCCKDWRSNYPLIIKNRFLPPPLLFHKSENGIRLCEPTCTMDHAHSFQDLPTRLILTSLEPSCPKFRILPFDAYCPSQIPYLEERVCPTCNISLATKTAKAAHKKVHGHHIHGVEAIQPDTMDGDRLEIIEDLQSWMDNNFEQIF</sequence>
<dbReference type="PANTHER" id="PTHR46954:SF1">
    <property type="entry name" value="C2H2-TYPE DOMAIN-CONTAINING PROTEIN"/>
    <property type="match status" value="1"/>
</dbReference>
<evidence type="ECO:0000313" key="2">
    <source>
        <dbReference type="EMBL" id="OXA62514.1"/>
    </source>
</evidence>
<comment type="caution">
    <text evidence="2">The sequence shown here is derived from an EMBL/GenBank/DDBJ whole genome shotgun (WGS) entry which is preliminary data.</text>
</comment>
<accession>A0A226EZF3</accession>
<dbReference type="AlphaFoldDB" id="A0A226EZF3"/>
<reference evidence="2 3" key="1">
    <citation type="submission" date="2015-12" db="EMBL/GenBank/DDBJ databases">
        <title>The genome of Folsomia candida.</title>
        <authorList>
            <person name="Faddeeva A."/>
            <person name="Derks M.F."/>
            <person name="Anvar Y."/>
            <person name="Smit S."/>
            <person name="Van Straalen N."/>
            <person name="Roelofs D."/>
        </authorList>
    </citation>
    <scope>NUCLEOTIDE SEQUENCE [LARGE SCALE GENOMIC DNA]</scope>
    <source>
        <strain evidence="2 3">VU population</strain>
        <tissue evidence="2">Whole body</tissue>
    </source>
</reference>
<evidence type="ECO:0000313" key="3">
    <source>
        <dbReference type="Proteomes" id="UP000198287"/>
    </source>
</evidence>
<keyword evidence="3" id="KW-1185">Reference proteome</keyword>
<dbReference type="EMBL" id="LNIX01000001">
    <property type="protein sequence ID" value="OXA62514.1"/>
    <property type="molecule type" value="Genomic_DNA"/>
</dbReference>
<gene>
    <name evidence="2" type="ORF">Fcan01_00543</name>
</gene>
<proteinExistence type="predicted"/>
<protein>
    <submittedName>
        <fullName evidence="2">Sperm-associated antigen 17</fullName>
    </submittedName>
</protein>
<dbReference type="Proteomes" id="UP000198287">
    <property type="component" value="Unassembled WGS sequence"/>
</dbReference>